<dbReference type="EMBL" id="BTSX01000006">
    <property type="protein sequence ID" value="GMT03527.1"/>
    <property type="molecule type" value="Genomic_DNA"/>
</dbReference>
<comment type="caution">
    <text evidence="7">The sequence shown here is derived from an EMBL/GenBank/DDBJ whole genome shotgun (WGS) entry which is preliminary data.</text>
</comment>
<evidence type="ECO:0000256" key="6">
    <source>
        <dbReference type="SAM" id="Phobius"/>
    </source>
</evidence>
<feature type="non-terminal residue" evidence="7">
    <location>
        <position position="130"/>
    </location>
</feature>
<dbReference type="InterPro" id="IPR019421">
    <property type="entry name" value="7TM_GPCR_serpentine_rcpt_Srd"/>
</dbReference>
<dbReference type="Proteomes" id="UP001432027">
    <property type="component" value="Unassembled WGS sequence"/>
</dbReference>
<comment type="similarity">
    <text evidence="2">Belongs to the nematode receptor-like protein srd family.</text>
</comment>
<dbReference type="AlphaFoldDB" id="A0AAV5UAE3"/>
<dbReference type="GO" id="GO:0016020">
    <property type="term" value="C:membrane"/>
    <property type="evidence" value="ECO:0007669"/>
    <property type="project" value="UniProtKB-SubCell"/>
</dbReference>
<dbReference type="PANTHER" id="PTHR22945">
    <property type="entry name" value="SERPENTINE RECEPTOR, CLASS D DELTA"/>
    <property type="match status" value="1"/>
</dbReference>
<sequence length="130" mass="14502">MRFLGLVGSSNLCFVITSIFIHCKAQYCVLLAFSFCFRYYVIDHPPPSKCCLISLLGLAYLPSSIVYTCFAATPLLEDDVLMRVMDTIYPTYKQTSKELLLGSHTSSGYRSGRLRLSTGNVVRLDISAEP</sequence>
<evidence type="ECO:0000256" key="1">
    <source>
        <dbReference type="ARBA" id="ARBA00004141"/>
    </source>
</evidence>
<evidence type="ECO:0000256" key="2">
    <source>
        <dbReference type="ARBA" id="ARBA00009166"/>
    </source>
</evidence>
<proteinExistence type="inferred from homology"/>
<comment type="subcellular location">
    <subcellularLocation>
        <location evidence="1">Membrane</location>
        <topology evidence="1">Multi-pass membrane protein</topology>
    </subcellularLocation>
</comment>
<evidence type="ECO:0000256" key="3">
    <source>
        <dbReference type="ARBA" id="ARBA00022692"/>
    </source>
</evidence>
<keyword evidence="5 6" id="KW-0472">Membrane</keyword>
<evidence type="ECO:0008006" key="9">
    <source>
        <dbReference type="Google" id="ProtNLM"/>
    </source>
</evidence>
<organism evidence="7 8">
    <name type="scientific">Pristionchus entomophagus</name>
    <dbReference type="NCBI Taxonomy" id="358040"/>
    <lineage>
        <taxon>Eukaryota</taxon>
        <taxon>Metazoa</taxon>
        <taxon>Ecdysozoa</taxon>
        <taxon>Nematoda</taxon>
        <taxon>Chromadorea</taxon>
        <taxon>Rhabditida</taxon>
        <taxon>Rhabditina</taxon>
        <taxon>Diplogasteromorpha</taxon>
        <taxon>Diplogasteroidea</taxon>
        <taxon>Neodiplogasteridae</taxon>
        <taxon>Pristionchus</taxon>
    </lineage>
</organism>
<gene>
    <name evidence="7" type="ORF">PENTCL1PPCAC_25701</name>
</gene>
<name>A0AAV5UAE3_9BILA</name>
<dbReference type="InterPro" id="IPR050920">
    <property type="entry name" value="Nematode_rcpt-like_delta"/>
</dbReference>
<accession>A0AAV5UAE3</accession>
<dbReference type="Pfam" id="PF10317">
    <property type="entry name" value="7TM_GPCR_Srd"/>
    <property type="match status" value="1"/>
</dbReference>
<evidence type="ECO:0000313" key="7">
    <source>
        <dbReference type="EMBL" id="GMT03527.1"/>
    </source>
</evidence>
<reference evidence="7" key="1">
    <citation type="submission" date="2023-10" db="EMBL/GenBank/DDBJ databases">
        <title>Genome assembly of Pristionchus species.</title>
        <authorList>
            <person name="Yoshida K."/>
            <person name="Sommer R.J."/>
        </authorList>
    </citation>
    <scope>NUCLEOTIDE SEQUENCE</scope>
    <source>
        <strain evidence="7">RS0144</strain>
    </source>
</reference>
<dbReference type="PANTHER" id="PTHR22945:SF40">
    <property type="entry name" value="SERPENTINE RECEPTOR, CLASS D (DELTA)-RELATED"/>
    <property type="match status" value="1"/>
</dbReference>
<evidence type="ECO:0000313" key="8">
    <source>
        <dbReference type="Proteomes" id="UP001432027"/>
    </source>
</evidence>
<keyword evidence="4 6" id="KW-1133">Transmembrane helix</keyword>
<keyword evidence="3 6" id="KW-0812">Transmembrane</keyword>
<protein>
    <recommendedName>
        <fullName evidence="9">G protein-coupled receptor</fullName>
    </recommendedName>
</protein>
<feature type="transmembrane region" description="Helical" evidence="6">
    <location>
        <begin position="52"/>
        <end position="76"/>
    </location>
</feature>
<evidence type="ECO:0000256" key="4">
    <source>
        <dbReference type="ARBA" id="ARBA00022989"/>
    </source>
</evidence>
<feature type="transmembrane region" description="Helical" evidence="6">
    <location>
        <begin position="12"/>
        <end position="40"/>
    </location>
</feature>
<evidence type="ECO:0000256" key="5">
    <source>
        <dbReference type="ARBA" id="ARBA00023136"/>
    </source>
</evidence>
<keyword evidence="8" id="KW-1185">Reference proteome</keyword>